<gene>
    <name evidence="2" type="ORF">KK062_22970</name>
</gene>
<dbReference type="RefSeq" id="WP_254086700.1">
    <property type="nucleotide sequence ID" value="NZ_JAHESE010000029.1"/>
</dbReference>
<keyword evidence="3" id="KW-1185">Reference proteome</keyword>
<organism evidence="2 3">
    <name type="scientific">Dawidia cretensis</name>
    <dbReference type="NCBI Taxonomy" id="2782350"/>
    <lineage>
        <taxon>Bacteria</taxon>
        <taxon>Pseudomonadati</taxon>
        <taxon>Bacteroidota</taxon>
        <taxon>Cytophagia</taxon>
        <taxon>Cytophagales</taxon>
        <taxon>Chryseotaleaceae</taxon>
        <taxon>Dawidia</taxon>
    </lineage>
</organism>
<dbReference type="Pfam" id="PF03417">
    <property type="entry name" value="AAT"/>
    <property type="match status" value="1"/>
</dbReference>
<dbReference type="PANTHER" id="PTHR35190:SF2">
    <property type="entry name" value="PROTEIN DCD1B"/>
    <property type="match status" value="1"/>
</dbReference>
<accession>A0AAP2E3X5</accession>
<evidence type="ECO:0000259" key="1">
    <source>
        <dbReference type="Pfam" id="PF03417"/>
    </source>
</evidence>
<dbReference type="EMBL" id="JAHESE010000029">
    <property type="protein sequence ID" value="MBT1711124.1"/>
    <property type="molecule type" value="Genomic_DNA"/>
</dbReference>
<dbReference type="InterPro" id="IPR047803">
    <property type="entry name" value="DCD1A/B-like"/>
</dbReference>
<proteinExistence type="predicted"/>
<dbReference type="PANTHER" id="PTHR35190">
    <property type="entry name" value="PROTEIN DCD1B"/>
    <property type="match status" value="1"/>
</dbReference>
<feature type="domain" description="Peptidase C45 hydrolase" evidence="1">
    <location>
        <begin position="195"/>
        <end position="423"/>
    </location>
</feature>
<dbReference type="InterPro" id="IPR047794">
    <property type="entry name" value="C45_proenzyme-like"/>
</dbReference>
<evidence type="ECO:0000313" key="2">
    <source>
        <dbReference type="EMBL" id="MBT1711124.1"/>
    </source>
</evidence>
<dbReference type="NCBIfam" id="NF040521">
    <property type="entry name" value="C45_proenzyme"/>
    <property type="match status" value="1"/>
</dbReference>
<comment type="caution">
    <text evidence="2">The sequence shown here is derived from an EMBL/GenBank/DDBJ whole genome shotgun (WGS) entry which is preliminary data.</text>
</comment>
<sequence>MLKRILKFLAWTFGILLLLLAGLLLYVRQVARTEPPVVVPTPLATAPIQQPDPGLYTLGKNWFRRSESGLYELYVEGTPYERGVANGRLTQALVQYQEDVFTGQINKFVPNGFYLGMLKYMVGWFNRDLERFVPEEYQQEIYGVSQAASSAHDTIAPAYQRILNYHGAHDIGHALQNMSLVGCTAFATWGRQSADSTLIVGRNFDFYVGDEFARDKIVAFYAPEKGHKFMMLTFGGMTGVVSGMNDAGLTVTINAAKSDVPGGAATPVSLVAREILQYASTIAEAYSLAARRKMFVSESFLIGSAQDNRAALIEKTPDAMDLYEPDREYIISTNHFLGEKLGRTELNEEHMRTSASPYRFARVEELLVQKASGPNTVQRTADILRDQRGLDNKSIGMGNEKLVNQLVAHHAVIFEPAQQRVWISTAPWQLGKFVCYDLKKVFAQHPTRNEELYEEALTIPADSFLLTQDYRDYVKFHRYRFPFAPRTDLDPDSVVRWNPLSYHAYMLAGDQCLEREQYEQAAHFYEKGLTLETATVQEREHMEKNLQRCKEKML</sequence>
<dbReference type="Gene3D" id="3.60.60.10">
    <property type="entry name" value="Penicillin V Acylase, Chain A"/>
    <property type="match status" value="1"/>
</dbReference>
<dbReference type="AlphaFoldDB" id="A0AAP2E3X5"/>
<name>A0AAP2E3X5_9BACT</name>
<evidence type="ECO:0000313" key="3">
    <source>
        <dbReference type="Proteomes" id="UP001319080"/>
    </source>
</evidence>
<reference evidence="2 3" key="1">
    <citation type="submission" date="2021-05" db="EMBL/GenBank/DDBJ databases">
        <title>A Polyphasic approach of four new species of the genus Ohtaekwangia: Ohtaekwangia histidinii sp. nov., Ohtaekwangia cretensis sp. nov., Ohtaekwangia indiensis sp. nov., Ohtaekwangia reichenbachii sp. nov. from diverse environment.</title>
        <authorList>
            <person name="Octaviana S."/>
        </authorList>
    </citation>
    <scope>NUCLEOTIDE SEQUENCE [LARGE SCALE GENOMIC DNA]</scope>
    <source>
        <strain evidence="2 3">PWU5</strain>
    </source>
</reference>
<dbReference type="Proteomes" id="UP001319080">
    <property type="component" value="Unassembled WGS sequence"/>
</dbReference>
<dbReference type="InterPro" id="IPR005079">
    <property type="entry name" value="Peptidase_C45_hydrolase"/>
</dbReference>
<protein>
    <recommendedName>
        <fullName evidence="1">Peptidase C45 hydrolase domain-containing protein</fullName>
    </recommendedName>
</protein>